<evidence type="ECO:0000256" key="5">
    <source>
        <dbReference type="SAM" id="Phobius"/>
    </source>
</evidence>
<dbReference type="PROSITE" id="PS50262">
    <property type="entry name" value="G_PROTEIN_RECEP_F1_2"/>
    <property type="match status" value="1"/>
</dbReference>
<accession>A0A7M4E0M9</accession>
<dbReference type="AlphaFoldDB" id="A0A7M4E0M9"/>
<feature type="transmembrane region" description="Helical" evidence="5">
    <location>
        <begin position="46"/>
        <end position="67"/>
    </location>
</feature>
<dbReference type="InterPro" id="IPR017452">
    <property type="entry name" value="GPCR_Rhodpsn_7TM"/>
</dbReference>
<proteinExistence type="predicted"/>
<dbReference type="PANTHER" id="PTHR26451">
    <property type="entry name" value="G_PROTEIN_RECEP_F1_2 DOMAIN-CONTAINING PROTEIN"/>
    <property type="match status" value="1"/>
</dbReference>
<dbReference type="GeneTree" id="ENSGT00990000205179"/>
<organism evidence="7 8">
    <name type="scientific">Crocodylus porosus</name>
    <name type="common">Saltwater crocodile</name>
    <name type="synonym">Estuarine crocodile</name>
    <dbReference type="NCBI Taxonomy" id="8502"/>
    <lineage>
        <taxon>Eukaryota</taxon>
        <taxon>Metazoa</taxon>
        <taxon>Chordata</taxon>
        <taxon>Craniata</taxon>
        <taxon>Vertebrata</taxon>
        <taxon>Euteleostomi</taxon>
        <taxon>Archelosauria</taxon>
        <taxon>Archosauria</taxon>
        <taxon>Crocodylia</taxon>
        <taxon>Longirostres</taxon>
        <taxon>Crocodylidae</taxon>
        <taxon>Crocodylus</taxon>
    </lineage>
</organism>
<reference evidence="7" key="1">
    <citation type="submission" date="2025-08" db="UniProtKB">
        <authorList>
            <consortium name="Ensembl"/>
        </authorList>
    </citation>
    <scope>IDENTIFICATION</scope>
</reference>
<dbReference type="Proteomes" id="UP000594220">
    <property type="component" value="Unplaced"/>
</dbReference>
<feature type="transmembrane region" description="Helical" evidence="5">
    <location>
        <begin position="214"/>
        <end position="233"/>
    </location>
</feature>
<dbReference type="GO" id="GO:0005549">
    <property type="term" value="F:odorant binding"/>
    <property type="evidence" value="ECO:0007669"/>
    <property type="project" value="TreeGrafter"/>
</dbReference>
<sequence length="287" mass="32244">TNSSGKELEIVKASLYMVDFIFITTVTLLILKTVRHNSPMKKEIQYFLLCHHLLCCSVFCCFGLVYNAIRAFDAKSPQLIMWIIYGVQIATGEGVLITLTLMALNRCLAVCWPLRYLQLVHSWKHKVIICVWITTMLKSTCLLMIEGIDKNPEDIFKTEPSSLTVLGGVFARSTGIILILFLIITIIISYCLLCTEGIQAGHFNSSNSKARKTVIIHGLQMSLHLLPPLIIIAVERGSDPTILHLTAFVFFSFAQCLSPVVYGLRNKDLSPELIKWHCTQNNCLPLI</sequence>
<name>A0A7M4E0M9_CROPO</name>
<dbReference type="PANTHER" id="PTHR26451:SF980">
    <property type="entry name" value="GENE 7582-RELATED"/>
    <property type="match status" value="1"/>
</dbReference>
<feature type="transmembrane region" description="Helical" evidence="5">
    <location>
        <begin position="79"/>
        <end position="104"/>
    </location>
</feature>
<keyword evidence="8" id="KW-1185">Reference proteome</keyword>
<reference evidence="7" key="2">
    <citation type="submission" date="2025-09" db="UniProtKB">
        <authorList>
            <consortium name="Ensembl"/>
        </authorList>
    </citation>
    <scope>IDENTIFICATION</scope>
</reference>
<dbReference type="OMA" id="VSYSLIY"/>
<evidence type="ECO:0000313" key="7">
    <source>
        <dbReference type="Ensembl" id="ENSCPRP00005002548.1"/>
    </source>
</evidence>
<keyword evidence="3 5" id="KW-1133">Transmembrane helix</keyword>
<dbReference type="GO" id="GO:0004984">
    <property type="term" value="F:olfactory receptor activity"/>
    <property type="evidence" value="ECO:0007669"/>
    <property type="project" value="TreeGrafter"/>
</dbReference>
<evidence type="ECO:0000256" key="3">
    <source>
        <dbReference type="ARBA" id="ARBA00022989"/>
    </source>
</evidence>
<evidence type="ECO:0000313" key="8">
    <source>
        <dbReference type="Proteomes" id="UP000594220"/>
    </source>
</evidence>
<feature type="transmembrane region" description="Helical" evidence="5">
    <location>
        <begin position="13"/>
        <end position="34"/>
    </location>
</feature>
<keyword evidence="4 5" id="KW-0472">Membrane</keyword>
<dbReference type="SUPFAM" id="SSF81321">
    <property type="entry name" value="Family A G protein-coupled receptor-like"/>
    <property type="match status" value="1"/>
</dbReference>
<feature type="domain" description="G-protein coupled receptors family 1 profile" evidence="6">
    <location>
        <begin position="96"/>
        <end position="262"/>
    </location>
</feature>
<feature type="transmembrane region" description="Helical" evidence="5">
    <location>
        <begin position="165"/>
        <end position="193"/>
    </location>
</feature>
<feature type="transmembrane region" description="Helical" evidence="5">
    <location>
        <begin position="245"/>
        <end position="264"/>
    </location>
</feature>
<evidence type="ECO:0000256" key="1">
    <source>
        <dbReference type="ARBA" id="ARBA00004370"/>
    </source>
</evidence>
<feature type="transmembrane region" description="Helical" evidence="5">
    <location>
        <begin position="125"/>
        <end position="145"/>
    </location>
</feature>
<dbReference type="GO" id="GO:0016020">
    <property type="term" value="C:membrane"/>
    <property type="evidence" value="ECO:0007669"/>
    <property type="project" value="UniProtKB-SubCell"/>
</dbReference>
<comment type="subcellular location">
    <subcellularLocation>
        <location evidence="1">Membrane</location>
    </subcellularLocation>
</comment>
<evidence type="ECO:0000259" key="6">
    <source>
        <dbReference type="PROSITE" id="PS50262"/>
    </source>
</evidence>
<dbReference type="InterPro" id="IPR052921">
    <property type="entry name" value="GPCR1_Superfamily_Member"/>
</dbReference>
<keyword evidence="2 5" id="KW-0812">Transmembrane</keyword>
<dbReference type="Gene3D" id="1.20.1070.10">
    <property type="entry name" value="Rhodopsin 7-helix transmembrane proteins"/>
    <property type="match status" value="1"/>
</dbReference>
<dbReference type="CDD" id="cd00637">
    <property type="entry name" value="7tm_classA_rhodopsin-like"/>
    <property type="match status" value="1"/>
</dbReference>
<evidence type="ECO:0000256" key="2">
    <source>
        <dbReference type="ARBA" id="ARBA00022692"/>
    </source>
</evidence>
<protein>
    <recommendedName>
        <fullName evidence="6">G-protein coupled receptors family 1 profile domain-containing protein</fullName>
    </recommendedName>
</protein>
<dbReference type="Ensembl" id="ENSCPRT00005002965.1">
    <property type="protein sequence ID" value="ENSCPRP00005002548.1"/>
    <property type="gene ID" value="ENSCPRG00005001850.1"/>
</dbReference>
<evidence type="ECO:0000256" key="4">
    <source>
        <dbReference type="ARBA" id="ARBA00023136"/>
    </source>
</evidence>